<name>A0A0B7B3D4_9EUPU</name>
<organism evidence="1">
    <name type="scientific">Arion vulgaris</name>
    <dbReference type="NCBI Taxonomy" id="1028688"/>
    <lineage>
        <taxon>Eukaryota</taxon>
        <taxon>Metazoa</taxon>
        <taxon>Spiralia</taxon>
        <taxon>Lophotrochozoa</taxon>
        <taxon>Mollusca</taxon>
        <taxon>Gastropoda</taxon>
        <taxon>Heterobranchia</taxon>
        <taxon>Euthyneura</taxon>
        <taxon>Panpulmonata</taxon>
        <taxon>Eupulmonata</taxon>
        <taxon>Stylommatophora</taxon>
        <taxon>Helicina</taxon>
        <taxon>Arionoidea</taxon>
        <taxon>Arionidae</taxon>
        <taxon>Arion</taxon>
    </lineage>
</organism>
<accession>A0A0B7B3D4</accession>
<proteinExistence type="predicted"/>
<protein>
    <submittedName>
        <fullName evidence="1">Uncharacterized protein</fullName>
    </submittedName>
</protein>
<dbReference type="EMBL" id="HACG01040663">
    <property type="protein sequence ID" value="CEK87528.1"/>
    <property type="molecule type" value="Transcribed_RNA"/>
</dbReference>
<gene>
    <name evidence="1" type="primary">ORF159753</name>
    <name evidence="2" type="synonym">ORF159756</name>
</gene>
<reference evidence="1" key="1">
    <citation type="submission" date="2014-12" db="EMBL/GenBank/DDBJ databases">
        <title>Insight into the proteome of Arion vulgaris.</title>
        <authorList>
            <person name="Aradska J."/>
            <person name="Bulat T."/>
            <person name="Smidak R."/>
            <person name="Sarate P."/>
            <person name="Gangsoo J."/>
            <person name="Sialana F."/>
            <person name="Bilban M."/>
            <person name="Lubec G."/>
        </authorList>
    </citation>
    <scope>NUCLEOTIDE SEQUENCE</scope>
    <source>
        <tissue evidence="1">Skin</tissue>
    </source>
</reference>
<evidence type="ECO:0000313" key="2">
    <source>
        <dbReference type="EMBL" id="CEK87529.1"/>
    </source>
</evidence>
<evidence type="ECO:0000313" key="1">
    <source>
        <dbReference type="EMBL" id="CEK87528.1"/>
    </source>
</evidence>
<sequence length="63" mass="7643">MFVDNAQNNNSCRFYESFRELSEKLKTRKDIVFWAYKEKSKENVDFIIIIICTINEKDMIEDK</sequence>
<dbReference type="AlphaFoldDB" id="A0A0B7B3D4"/>
<dbReference type="EMBL" id="HACG01040664">
    <property type="protein sequence ID" value="CEK87529.1"/>
    <property type="molecule type" value="Transcribed_RNA"/>
</dbReference>